<dbReference type="OrthoDB" id="3063237at2759"/>
<name>A0A164NNK7_9AGAM</name>
<dbReference type="Proteomes" id="UP000076722">
    <property type="component" value="Unassembled WGS sequence"/>
</dbReference>
<dbReference type="AlphaFoldDB" id="A0A164NNK7"/>
<accession>A0A164NNK7</accession>
<keyword evidence="2" id="KW-1185">Reference proteome</keyword>
<reference evidence="1 2" key="1">
    <citation type="journal article" date="2016" name="Mol. Biol. Evol.">
        <title>Comparative Genomics of Early-Diverging Mushroom-Forming Fungi Provides Insights into the Origins of Lignocellulose Decay Capabilities.</title>
        <authorList>
            <person name="Nagy L.G."/>
            <person name="Riley R."/>
            <person name="Tritt A."/>
            <person name="Adam C."/>
            <person name="Daum C."/>
            <person name="Floudas D."/>
            <person name="Sun H."/>
            <person name="Yadav J.S."/>
            <person name="Pangilinan J."/>
            <person name="Larsson K.H."/>
            <person name="Matsuura K."/>
            <person name="Barry K."/>
            <person name="Labutti K."/>
            <person name="Kuo R."/>
            <person name="Ohm R.A."/>
            <person name="Bhattacharya S.S."/>
            <person name="Shirouzu T."/>
            <person name="Yoshinaga Y."/>
            <person name="Martin F.M."/>
            <person name="Grigoriev I.V."/>
            <person name="Hibbett D.S."/>
        </authorList>
    </citation>
    <scope>NUCLEOTIDE SEQUENCE [LARGE SCALE GENOMIC DNA]</scope>
    <source>
        <strain evidence="1 2">HHB9708</strain>
    </source>
</reference>
<dbReference type="EMBL" id="KV419443">
    <property type="protein sequence ID" value="KZS87878.1"/>
    <property type="molecule type" value="Genomic_DNA"/>
</dbReference>
<sequence>MNNGNTSSSYPAGWDNNFNPPINGFPQYTHPNFVPYGNMVPEFHNVVDNSEGFKDPNGLTVAQQTQRKAEITCRKRRTDADNHLRATLGEGPRVIPRVKADVDISAAEAIRMLREQVQLLGQISDMVDSQRKAAKASQANFGHFGDTLRRPRIRPALLRRPYVRPVFLVSSLSIGPLSPFQAWNAFLTSYLPTCGYIAEIPIVILATISETCMWLSCFPSTRGLKRDVRIEKLVCWTTFSTSLGDQTKWTENTDELPNDTKRDHLHAKIRTLRSVTNDIYGDIYDDAERQNLMLYEGSITFSNFTYFPTNDYNLLRASPRIIFRNRWRHSPDSNNPSRRLGHHRIVDWVESFELVLGGWTDVISACNILISGLRRLIVNFTSVELRYALQKNSSRSTSSFGVESRVLDLSRDSVSSLIYPYIERTISACHPFTTFVQAYAAFKSPPDDANQATSKATSVRCNGPTAERIFYVPVFGLHSISSKLRPSSTLLRLFYRRLRMDPNCLNEYSQLWECVPEA</sequence>
<protein>
    <submittedName>
        <fullName evidence="1">Uncharacterized protein</fullName>
    </submittedName>
</protein>
<gene>
    <name evidence="1" type="ORF">SISNIDRAFT_490684</name>
</gene>
<organism evidence="1 2">
    <name type="scientific">Sistotremastrum niveocremeum HHB9708</name>
    <dbReference type="NCBI Taxonomy" id="1314777"/>
    <lineage>
        <taxon>Eukaryota</taxon>
        <taxon>Fungi</taxon>
        <taxon>Dikarya</taxon>
        <taxon>Basidiomycota</taxon>
        <taxon>Agaricomycotina</taxon>
        <taxon>Agaricomycetes</taxon>
        <taxon>Sistotremastrales</taxon>
        <taxon>Sistotremastraceae</taxon>
        <taxon>Sertulicium</taxon>
        <taxon>Sertulicium niveocremeum</taxon>
    </lineage>
</organism>
<evidence type="ECO:0000313" key="1">
    <source>
        <dbReference type="EMBL" id="KZS87878.1"/>
    </source>
</evidence>
<evidence type="ECO:0000313" key="2">
    <source>
        <dbReference type="Proteomes" id="UP000076722"/>
    </source>
</evidence>
<proteinExistence type="predicted"/>